<dbReference type="InterPro" id="IPR011050">
    <property type="entry name" value="Pectin_lyase_fold/virulence"/>
</dbReference>
<protein>
    <submittedName>
        <fullName evidence="4">Right-handed parallel beta-helix repeat-containing protein</fullName>
    </submittedName>
</protein>
<feature type="domain" description="Right handed beta helix" evidence="3">
    <location>
        <begin position="135"/>
        <end position="276"/>
    </location>
</feature>
<dbReference type="SUPFAM" id="SSF51126">
    <property type="entry name" value="Pectin lyase-like"/>
    <property type="match status" value="1"/>
</dbReference>
<sequence length="345" mass="36524">MPVRFSLSVLVVASVLAGCSKGSQVSPPAVSTGPKTHVVCPTQALAADCAFSSGSGLQAAIDAAADGDTIRIRPGTYTATAVRDVPYKIHTIRGFVVVDGKRLSLIGESGAVLDGSTGPRTTGLVIHRANVDVQGLTFTGFKFDIEEDEIYEGHGIFAIDSRVRVRDVTIEKYQKMGLTGRGHSDLDAENLRVLDGHVAIWLDEHAHLRLANAIIRGNDSAGIAAYNQASAHVANSVFERNLDDGLYAEQDATIYATNSIFLNNKPYVARATENSKIWVGYSGMFGNEGGLFAKDAAVVRKGANVIESDPKLAADYRVQPGSPLEGKGDPEFGVPTGSPSVIGLR</sequence>
<feature type="signal peptide" evidence="2">
    <location>
        <begin position="1"/>
        <end position="17"/>
    </location>
</feature>
<accession>A0ABV8T137</accession>
<name>A0ABV8T137_9GAMM</name>
<dbReference type="Proteomes" id="UP001595904">
    <property type="component" value="Unassembled WGS sequence"/>
</dbReference>
<evidence type="ECO:0000313" key="4">
    <source>
        <dbReference type="EMBL" id="MFC4313067.1"/>
    </source>
</evidence>
<comment type="caution">
    <text evidence="4">The sequence shown here is derived from an EMBL/GenBank/DDBJ whole genome shotgun (WGS) entry which is preliminary data.</text>
</comment>
<evidence type="ECO:0000256" key="1">
    <source>
        <dbReference type="SAM" id="MobiDB-lite"/>
    </source>
</evidence>
<dbReference type="RefSeq" id="WP_380603061.1">
    <property type="nucleotide sequence ID" value="NZ_JBHSDU010000015.1"/>
</dbReference>
<evidence type="ECO:0000259" key="3">
    <source>
        <dbReference type="Pfam" id="PF13229"/>
    </source>
</evidence>
<feature type="chain" id="PRO_5047264139" evidence="2">
    <location>
        <begin position="18"/>
        <end position="345"/>
    </location>
</feature>
<gene>
    <name evidence="4" type="ORF">ACFPN2_28560</name>
</gene>
<keyword evidence="2" id="KW-0732">Signal</keyword>
<evidence type="ECO:0000313" key="5">
    <source>
        <dbReference type="Proteomes" id="UP001595904"/>
    </source>
</evidence>
<organism evidence="4 5">
    <name type="scientific">Steroidobacter flavus</name>
    <dbReference type="NCBI Taxonomy" id="1842136"/>
    <lineage>
        <taxon>Bacteria</taxon>
        <taxon>Pseudomonadati</taxon>
        <taxon>Pseudomonadota</taxon>
        <taxon>Gammaproteobacteria</taxon>
        <taxon>Steroidobacterales</taxon>
        <taxon>Steroidobacteraceae</taxon>
        <taxon>Steroidobacter</taxon>
    </lineage>
</organism>
<dbReference type="InterPro" id="IPR012334">
    <property type="entry name" value="Pectin_lyas_fold"/>
</dbReference>
<dbReference type="Gene3D" id="2.160.20.10">
    <property type="entry name" value="Single-stranded right-handed beta-helix, Pectin lyase-like"/>
    <property type="match status" value="1"/>
</dbReference>
<feature type="region of interest" description="Disordered" evidence="1">
    <location>
        <begin position="317"/>
        <end position="345"/>
    </location>
</feature>
<evidence type="ECO:0000256" key="2">
    <source>
        <dbReference type="SAM" id="SignalP"/>
    </source>
</evidence>
<dbReference type="EMBL" id="JBHSDU010000015">
    <property type="protein sequence ID" value="MFC4313067.1"/>
    <property type="molecule type" value="Genomic_DNA"/>
</dbReference>
<dbReference type="Pfam" id="PF13229">
    <property type="entry name" value="Beta_helix"/>
    <property type="match status" value="1"/>
</dbReference>
<dbReference type="InterPro" id="IPR039448">
    <property type="entry name" value="Beta_helix"/>
</dbReference>
<keyword evidence="5" id="KW-1185">Reference proteome</keyword>
<proteinExistence type="predicted"/>
<reference evidence="5" key="1">
    <citation type="journal article" date="2019" name="Int. J. Syst. Evol. Microbiol.">
        <title>The Global Catalogue of Microorganisms (GCM) 10K type strain sequencing project: providing services to taxonomists for standard genome sequencing and annotation.</title>
        <authorList>
            <consortium name="The Broad Institute Genomics Platform"/>
            <consortium name="The Broad Institute Genome Sequencing Center for Infectious Disease"/>
            <person name="Wu L."/>
            <person name="Ma J."/>
        </authorList>
    </citation>
    <scope>NUCLEOTIDE SEQUENCE [LARGE SCALE GENOMIC DNA]</scope>
    <source>
        <strain evidence="5">CGMCC 1.10759</strain>
    </source>
</reference>
<dbReference type="PROSITE" id="PS51257">
    <property type="entry name" value="PROKAR_LIPOPROTEIN"/>
    <property type="match status" value="1"/>
</dbReference>